<dbReference type="PANTHER" id="PTHR45266:SF3">
    <property type="entry name" value="OXALOACETATE DECARBOXYLASE ALPHA CHAIN"/>
    <property type="match status" value="1"/>
</dbReference>
<dbReference type="InterPro" id="IPR050709">
    <property type="entry name" value="Biotin_Carboxyl_Carrier/Decarb"/>
</dbReference>
<keyword evidence="3 8" id="KW-0444">Lipid biosynthesis</keyword>
<dbReference type="InterPro" id="IPR001882">
    <property type="entry name" value="Biotin_BS"/>
</dbReference>
<comment type="caution">
    <text evidence="11">The sequence shown here is derived from an EMBL/GenBank/DDBJ whole genome shotgun (WGS) entry which is preliminary data.</text>
</comment>
<protein>
    <recommendedName>
        <fullName evidence="2 8">Biotin carboxyl carrier protein of acetyl-CoA carboxylase</fullName>
    </recommendedName>
</protein>
<feature type="domain" description="Lipoyl-binding" evidence="10">
    <location>
        <begin position="91"/>
        <end position="167"/>
    </location>
</feature>
<dbReference type="EMBL" id="JBHSPA010000031">
    <property type="protein sequence ID" value="MFC5827897.1"/>
    <property type="molecule type" value="Genomic_DNA"/>
</dbReference>
<evidence type="ECO:0000256" key="6">
    <source>
        <dbReference type="ARBA" id="ARBA00023160"/>
    </source>
</evidence>
<keyword evidence="6 8" id="KW-0275">Fatty acid biosynthesis</keyword>
<evidence type="ECO:0000256" key="7">
    <source>
        <dbReference type="ARBA" id="ARBA00023267"/>
    </source>
</evidence>
<evidence type="ECO:0000256" key="3">
    <source>
        <dbReference type="ARBA" id="ARBA00022516"/>
    </source>
</evidence>
<dbReference type="Pfam" id="PF00364">
    <property type="entry name" value="Biotin_lipoyl"/>
    <property type="match status" value="1"/>
</dbReference>
<comment type="pathway">
    <text evidence="1 8">Lipid metabolism; fatty acid biosynthesis.</text>
</comment>
<dbReference type="InterPro" id="IPR011053">
    <property type="entry name" value="Single_hybrid_motif"/>
</dbReference>
<dbReference type="PROSITE" id="PS00188">
    <property type="entry name" value="BIOTIN"/>
    <property type="match status" value="1"/>
</dbReference>
<evidence type="ECO:0000256" key="9">
    <source>
        <dbReference type="SAM" id="MobiDB-lite"/>
    </source>
</evidence>
<feature type="compositionally biased region" description="Basic and acidic residues" evidence="9">
    <location>
        <begin position="1"/>
        <end position="19"/>
    </location>
</feature>
<dbReference type="Gene3D" id="2.40.50.100">
    <property type="match status" value="1"/>
</dbReference>
<dbReference type="Proteomes" id="UP001596058">
    <property type="component" value="Unassembled WGS sequence"/>
</dbReference>
<keyword evidence="12" id="KW-1185">Reference proteome</keyword>
<evidence type="ECO:0000256" key="5">
    <source>
        <dbReference type="ARBA" id="ARBA00023098"/>
    </source>
</evidence>
<organism evidence="11 12">
    <name type="scientific">Nonomuraea insulae</name>
    <dbReference type="NCBI Taxonomy" id="1616787"/>
    <lineage>
        <taxon>Bacteria</taxon>
        <taxon>Bacillati</taxon>
        <taxon>Actinomycetota</taxon>
        <taxon>Actinomycetes</taxon>
        <taxon>Streptosporangiales</taxon>
        <taxon>Streptosporangiaceae</taxon>
        <taxon>Nonomuraea</taxon>
    </lineage>
</organism>
<evidence type="ECO:0000256" key="4">
    <source>
        <dbReference type="ARBA" id="ARBA00022832"/>
    </source>
</evidence>
<keyword evidence="7 8" id="KW-0092">Biotin</keyword>
<gene>
    <name evidence="11" type="ORF">ACFPZ3_28885</name>
</gene>
<dbReference type="PROSITE" id="PS50968">
    <property type="entry name" value="BIOTINYL_LIPOYL"/>
    <property type="match status" value="1"/>
</dbReference>
<evidence type="ECO:0000256" key="8">
    <source>
        <dbReference type="RuleBase" id="RU364072"/>
    </source>
</evidence>
<dbReference type="CDD" id="cd06850">
    <property type="entry name" value="biotinyl_domain"/>
    <property type="match status" value="1"/>
</dbReference>
<dbReference type="InterPro" id="IPR001249">
    <property type="entry name" value="AcCoA_biotinCC"/>
</dbReference>
<keyword evidence="4 8" id="KW-0276">Fatty acid metabolism</keyword>
<dbReference type="SUPFAM" id="SSF51230">
    <property type="entry name" value="Single hybrid motif"/>
    <property type="match status" value="1"/>
</dbReference>
<sequence>MTDREATAGDRAVGGEREATPGGRAANGEQRERPTLGELSSELTSLVRALPGPLASVSLRAGDYEVELTWARSGTPDQPREPDPEPGEPGFEAAVAPVVGTFYHAPEPGAEPYVKPGDRVEQGQTLGVVEAMKLMNPISAPRPGEVVEVLVDNGTPVEFGQDLVLLRTELP</sequence>
<evidence type="ECO:0000313" key="11">
    <source>
        <dbReference type="EMBL" id="MFC5827897.1"/>
    </source>
</evidence>
<name>A0ABW1CQQ7_9ACTN</name>
<dbReference type="PRINTS" id="PR01071">
    <property type="entry name" value="ACOABIOTINCC"/>
</dbReference>
<dbReference type="PANTHER" id="PTHR45266">
    <property type="entry name" value="OXALOACETATE DECARBOXYLASE ALPHA CHAIN"/>
    <property type="match status" value="1"/>
</dbReference>
<keyword evidence="5 8" id="KW-0443">Lipid metabolism</keyword>
<reference evidence="12" key="1">
    <citation type="journal article" date="2019" name="Int. J. Syst. Evol. Microbiol.">
        <title>The Global Catalogue of Microorganisms (GCM) 10K type strain sequencing project: providing services to taxonomists for standard genome sequencing and annotation.</title>
        <authorList>
            <consortium name="The Broad Institute Genomics Platform"/>
            <consortium name="The Broad Institute Genome Sequencing Center for Infectious Disease"/>
            <person name="Wu L."/>
            <person name="Ma J."/>
        </authorList>
    </citation>
    <scope>NUCLEOTIDE SEQUENCE [LARGE SCALE GENOMIC DNA]</scope>
    <source>
        <strain evidence="12">CCUG 53903</strain>
    </source>
</reference>
<feature type="region of interest" description="Disordered" evidence="9">
    <location>
        <begin position="1"/>
        <end position="35"/>
    </location>
</feature>
<dbReference type="RefSeq" id="WP_379517397.1">
    <property type="nucleotide sequence ID" value="NZ_JBHSPA010000031.1"/>
</dbReference>
<feature type="region of interest" description="Disordered" evidence="9">
    <location>
        <begin position="71"/>
        <end position="90"/>
    </location>
</feature>
<evidence type="ECO:0000313" key="12">
    <source>
        <dbReference type="Proteomes" id="UP001596058"/>
    </source>
</evidence>
<accession>A0ABW1CQQ7</accession>
<proteinExistence type="predicted"/>
<evidence type="ECO:0000259" key="10">
    <source>
        <dbReference type="PROSITE" id="PS50968"/>
    </source>
</evidence>
<dbReference type="InterPro" id="IPR000089">
    <property type="entry name" value="Biotin_lipoyl"/>
</dbReference>
<evidence type="ECO:0000256" key="1">
    <source>
        <dbReference type="ARBA" id="ARBA00005194"/>
    </source>
</evidence>
<comment type="function">
    <text evidence="8">This protein is a component of the acetyl coenzyme A carboxylase complex; first, biotin carboxylase catalyzes the carboxylation of the carrier protein and then the transcarboxylase transfers the carboxyl group to form malonyl-CoA.</text>
</comment>
<evidence type="ECO:0000256" key="2">
    <source>
        <dbReference type="ARBA" id="ARBA00017562"/>
    </source>
</evidence>